<evidence type="ECO:0000313" key="2">
    <source>
        <dbReference type="EMBL" id="KAK7601855.1"/>
    </source>
</evidence>
<dbReference type="AlphaFoldDB" id="A0AAN9TS89"/>
<dbReference type="InterPro" id="IPR012341">
    <property type="entry name" value="6hp_glycosidase-like_sf"/>
</dbReference>
<dbReference type="Proteomes" id="UP001367676">
    <property type="component" value="Unassembled WGS sequence"/>
</dbReference>
<feature type="region of interest" description="Disordered" evidence="1">
    <location>
        <begin position="145"/>
        <end position="175"/>
    </location>
</feature>
<feature type="compositionally biased region" description="Acidic residues" evidence="1">
    <location>
        <begin position="145"/>
        <end position="164"/>
    </location>
</feature>
<name>A0AAN9TS89_9HEMI</name>
<organism evidence="2 3">
    <name type="scientific">Parthenolecanium corni</name>
    <dbReference type="NCBI Taxonomy" id="536013"/>
    <lineage>
        <taxon>Eukaryota</taxon>
        <taxon>Metazoa</taxon>
        <taxon>Ecdysozoa</taxon>
        <taxon>Arthropoda</taxon>
        <taxon>Hexapoda</taxon>
        <taxon>Insecta</taxon>
        <taxon>Pterygota</taxon>
        <taxon>Neoptera</taxon>
        <taxon>Paraneoptera</taxon>
        <taxon>Hemiptera</taxon>
        <taxon>Sternorrhyncha</taxon>
        <taxon>Coccoidea</taxon>
        <taxon>Coccidae</taxon>
        <taxon>Parthenolecanium</taxon>
    </lineage>
</organism>
<dbReference type="EMBL" id="JBBCAQ010000010">
    <property type="protein sequence ID" value="KAK7601855.1"/>
    <property type="molecule type" value="Genomic_DNA"/>
</dbReference>
<proteinExistence type="predicted"/>
<keyword evidence="3" id="KW-1185">Reference proteome</keyword>
<sequence>MPTTLEQDTGLLGDFPYGSLFLTAFVIEGLGKTEDNRALEIASNMARSLIKTVYNGYEHDKNLLERYIVLPNSKMAKNYNEENKGKISAASLGCIISLLAQYGRVATSADYEAILTADIYSSQELVFASPRSTIDDWIDDTILDSESEEGVIPTETDDTEELENAETNAKRQKIE</sequence>
<evidence type="ECO:0000313" key="3">
    <source>
        <dbReference type="Proteomes" id="UP001367676"/>
    </source>
</evidence>
<protein>
    <submittedName>
        <fullName evidence="2">Uncharacterized protein</fullName>
    </submittedName>
</protein>
<reference evidence="2 3" key="1">
    <citation type="submission" date="2024-03" db="EMBL/GenBank/DDBJ databases">
        <title>Adaptation during the transition from Ophiocordyceps entomopathogen to insect associate is accompanied by gene loss and intensified selection.</title>
        <authorList>
            <person name="Ward C.M."/>
            <person name="Onetto C.A."/>
            <person name="Borneman A.R."/>
        </authorList>
    </citation>
    <scope>NUCLEOTIDE SEQUENCE [LARGE SCALE GENOMIC DNA]</scope>
    <source>
        <strain evidence="2">AWRI1</strain>
        <tissue evidence="2">Single Adult Female</tissue>
    </source>
</reference>
<gene>
    <name evidence="2" type="ORF">V9T40_009296</name>
</gene>
<evidence type="ECO:0000256" key="1">
    <source>
        <dbReference type="SAM" id="MobiDB-lite"/>
    </source>
</evidence>
<accession>A0AAN9TS89</accession>
<dbReference type="Gene3D" id="1.50.10.10">
    <property type="match status" value="1"/>
</dbReference>
<dbReference type="GO" id="GO:0005975">
    <property type="term" value="P:carbohydrate metabolic process"/>
    <property type="evidence" value="ECO:0007669"/>
    <property type="project" value="InterPro"/>
</dbReference>
<comment type="caution">
    <text evidence="2">The sequence shown here is derived from an EMBL/GenBank/DDBJ whole genome shotgun (WGS) entry which is preliminary data.</text>
</comment>